<dbReference type="EMBL" id="OZ075116">
    <property type="protein sequence ID" value="CAL5076174.1"/>
    <property type="molecule type" value="Genomic_DNA"/>
</dbReference>
<dbReference type="Proteomes" id="UP001497457">
    <property type="component" value="Chromosome 6rd"/>
</dbReference>
<keyword evidence="2" id="KW-0732">Signal</keyword>
<feature type="chain" id="PRO_5044722205" evidence="2">
    <location>
        <begin position="26"/>
        <end position="123"/>
    </location>
</feature>
<dbReference type="Proteomes" id="UP001497457">
    <property type="component" value="Chromosome 5rd"/>
</dbReference>
<feature type="signal peptide" evidence="2">
    <location>
        <begin position="1"/>
        <end position="25"/>
    </location>
</feature>
<evidence type="ECO:0000256" key="1">
    <source>
        <dbReference type="SAM" id="MobiDB-lite"/>
    </source>
</evidence>
<feature type="compositionally biased region" description="Gly residues" evidence="1">
    <location>
        <begin position="61"/>
        <end position="80"/>
    </location>
</feature>
<dbReference type="EMBL" id="OZ075115">
    <property type="protein sequence ID" value="CAL5066174.1"/>
    <property type="molecule type" value="Genomic_DNA"/>
</dbReference>
<evidence type="ECO:0000256" key="2">
    <source>
        <dbReference type="SAM" id="SignalP"/>
    </source>
</evidence>
<sequence>MAISKKPSLFISLLLLLLLVSAAHGAQPGDARDTTAAAAGDGGERVTVRTSGHGHGYSSHSGGGHTSGGGGDTSEHGGAGVVDPRNLNARSHRSGAACRAALGRSSVVACGLVGAILAVALLP</sequence>
<keyword evidence="6" id="KW-1185">Reference proteome</keyword>
<feature type="region of interest" description="Disordered" evidence="1">
    <location>
        <begin position="27"/>
        <end position="86"/>
    </location>
</feature>
<dbReference type="AlphaFoldDB" id="A0ABC9H5N1"/>
<gene>
    <name evidence="3" type="ORF">URODEC1_LOCUS100300</name>
    <name evidence="4" type="ORF">URODEC1_LOCUS106017</name>
    <name evidence="5" type="ORF">URODEC1_LOCUS122302</name>
</gene>
<evidence type="ECO:0000313" key="3">
    <source>
        <dbReference type="EMBL" id="CAL5066174.1"/>
    </source>
</evidence>
<dbReference type="EMBL" id="CAXIPR030001788">
    <property type="protein sequence ID" value="CAM0149089.1"/>
    <property type="molecule type" value="Genomic_DNA"/>
</dbReference>
<reference evidence="5 6" key="1">
    <citation type="submission" date="2024-10" db="EMBL/GenBank/DDBJ databases">
        <authorList>
            <person name="Ryan C."/>
        </authorList>
    </citation>
    <scope>NUCLEOTIDE SEQUENCE [LARGE SCALE GENOMIC DNA]</scope>
</reference>
<dbReference type="Proteomes" id="UP001497457">
    <property type="component" value="Unassembled WGS sequence"/>
</dbReference>
<protein>
    <submittedName>
        <fullName evidence="5">Uncharacterized protein</fullName>
    </submittedName>
</protein>
<evidence type="ECO:0000313" key="4">
    <source>
        <dbReference type="EMBL" id="CAL5076174.1"/>
    </source>
</evidence>
<accession>A0ABC9H5N1</accession>
<organism evidence="5 6">
    <name type="scientific">Urochloa decumbens</name>
    <dbReference type="NCBI Taxonomy" id="240449"/>
    <lineage>
        <taxon>Eukaryota</taxon>
        <taxon>Viridiplantae</taxon>
        <taxon>Streptophyta</taxon>
        <taxon>Embryophyta</taxon>
        <taxon>Tracheophyta</taxon>
        <taxon>Spermatophyta</taxon>
        <taxon>Magnoliopsida</taxon>
        <taxon>Liliopsida</taxon>
        <taxon>Poales</taxon>
        <taxon>Poaceae</taxon>
        <taxon>PACMAD clade</taxon>
        <taxon>Panicoideae</taxon>
        <taxon>Panicodae</taxon>
        <taxon>Paniceae</taxon>
        <taxon>Melinidinae</taxon>
        <taxon>Urochloa</taxon>
    </lineage>
</organism>
<proteinExistence type="predicted"/>
<evidence type="ECO:0000313" key="5">
    <source>
        <dbReference type="EMBL" id="CAM0149089.1"/>
    </source>
</evidence>
<name>A0ABC9H5N1_9POAL</name>
<evidence type="ECO:0000313" key="6">
    <source>
        <dbReference type="Proteomes" id="UP001497457"/>
    </source>
</evidence>